<feature type="region of interest" description="Disordered" evidence="1">
    <location>
        <begin position="94"/>
        <end position="120"/>
    </location>
</feature>
<feature type="signal peptide" evidence="2">
    <location>
        <begin position="1"/>
        <end position="25"/>
    </location>
</feature>
<evidence type="ECO:0000313" key="3">
    <source>
        <dbReference type="EMBL" id="VDM43365.1"/>
    </source>
</evidence>
<feature type="chain" id="PRO_5044553397" evidence="2">
    <location>
        <begin position="26"/>
        <end position="267"/>
    </location>
</feature>
<proteinExistence type="predicted"/>
<gene>
    <name evidence="3" type="ORF">TCNE_LOCUS12044</name>
</gene>
<dbReference type="EMBL" id="UYWY01021092">
    <property type="protein sequence ID" value="VDM43365.1"/>
    <property type="molecule type" value="Genomic_DNA"/>
</dbReference>
<keyword evidence="2" id="KW-0732">Signal</keyword>
<dbReference type="Proteomes" id="UP000050794">
    <property type="component" value="Unassembled WGS sequence"/>
</dbReference>
<accession>A0A183UU74</accession>
<evidence type="ECO:0000256" key="1">
    <source>
        <dbReference type="SAM" id="MobiDB-lite"/>
    </source>
</evidence>
<dbReference type="WBParaSite" id="TCNE_0001204401-mRNA-1">
    <property type="protein sequence ID" value="TCNE_0001204401-mRNA-1"/>
    <property type="gene ID" value="TCNE_0001204401"/>
</dbReference>
<dbReference type="AlphaFoldDB" id="A0A183UU74"/>
<evidence type="ECO:0000313" key="4">
    <source>
        <dbReference type="Proteomes" id="UP000050794"/>
    </source>
</evidence>
<evidence type="ECO:0000313" key="5">
    <source>
        <dbReference type="WBParaSite" id="TCNE_0001204401-mRNA-1"/>
    </source>
</evidence>
<name>A0A183UU74_TOXCA</name>
<evidence type="ECO:0000256" key="2">
    <source>
        <dbReference type="SAM" id="SignalP"/>
    </source>
</evidence>
<feature type="compositionally biased region" description="Low complexity" evidence="1">
    <location>
        <begin position="102"/>
        <end position="116"/>
    </location>
</feature>
<feature type="region of interest" description="Disordered" evidence="1">
    <location>
        <begin position="184"/>
        <end position="209"/>
    </location>
</feature>
<keyword evidence="4" id="KW-1185">Reference proteome</keyword>
<reference evidence="5" key="1">
    <citation type="submission" date="2016-06" db="UniProtKB">
        <authorList>
            <consortium name="WormBaseParasite"/>
        </authorList>
    </citation>
    <scope>IDENTIFICATION</scope>
</reference>
<organism evidence="4 5">
    <name type="scientific">Toxocara canis</name>
    <name type="common">Canine roundworm</name>
    <dbReference type="NCBI Taxonomy" id="6265"/>
    <lineage>
        <taxon>Eukaryota</taxon>
        <taxon>Metazoa</taxon>
        <taxon>Ecdysozoa</taxon>
        <taxon>Nematoda</taxon>
        <taxon>Chromadorea</taxon>
        <taxon>Rhabditida</taxon>
        <taxon>Spirurina</taxon>
        <taxon>Ascaridomorpha</taxon>
        <taxon>Ascaridoidea</taxon>
        <taxon>Toxocaridae</taxon>
        <taxon>Toxocara</taxon>
    </lineage>
</organism>
<sequence length="267" mass="29174">MIIRLLHHLTLYTLAFVFSLPFTVAEELIGSEGVYEEENALLADHARLMCYTDVAICDNYSIPMNKCANILNSLVCCCDHNHCNKPMKYNQRPDESFPPIESSSTSSHSRFTTESTPLTESQKSSIYSRTFEQVMLTIPSTSGLVTHNAASSFSNVSTVIDKPVTRSLTSGASVTSTKVTSVSSTNSTTQLSTSVSYAETSSANTETTTPMSDQMLCYSSFSHSPVICALNEVCGNSTLYTEDGPQSSQRCEKRGINCNFETDNSHP</sequence>
<protein>
    <submittedName>
        <fullName evidence="5">Activin_recp domain-containing protein</fullName>
    </submittedName>
</protein>
<reference evidence="3 4" key="2">
    <citation type="submission" date="2018-11" db="EMBL/GenBank/DDBJ databases">
        <authorList>
            <consortium name="Pathogen Informatics"/>
        </authorList>
    </citation>
    <scope>NUCLEOTIDE SEQUENCE [LARGE SCALE GENOMIC DNA]</scope>
</reference>